<feature type="compositionally biased region" description="Low complexity" evidence="1">
    <location>
        <begin position="75"/>
        <end position="88"/>
    </location>
</feature>
<feature type="compositionally biased region" description="Basic residues" evidence="1">
    <location>
        <begin position="96"/>
        <end position="109"/>
    </location>
</feature>
<dbReference type="EMBL" id="BKCJ011779654">
    <property type="protein sequence ID" value="GFD52231.1"/>
    <property type="molecule type" value="Genomic_DNA"/>
</dbReference>
<proteinExistence type="predicted"/>
<sequence length="109" mass="11433">AHSVLRHALLQLRRPGNQRGAAQRGAGGSHARHHRPDGRGVAPGPGLPAGHYPVCAGRAPLRPRAARRGPLLVLPGAVPRPAAAPGARPRADGRAVRPRFRAGKRPPRL</sequence>
<feature type="non-terminal residue" evidence="2">
    <location>
        <position position="109"/>
    </location>
</feature>
<protein>
    <submittedName>
        <fullName evidence="2">Uncharacterized protein</fullName>
    </submittedName>
</protein>
<feature type="non-terminal residue" evidence="2">
    <location>
        <position position="1"/>
    </location>
</feature>
<accession>A0A699X521</accession>
<dbReference type="AlphaFoldDB" id="A0A699X521"/>
<evidence type="ECO:0000256" key="1">
    <source>
        <dbReference type="SAM" id="MobiDB-lite"/>
    </source>
</evidence>
<comment type="caution">
    <text evidence="2">The sequence shown here is derived from an EMBL/GenBank/DDBJ whole genome shotgun (WGS) entry which is preliminary data.</text>
</comment>
<organism evidence="2">
    <name type="scientific">Tanacetum cinerariifolium</name>
    <name type="common">Dalmatian daisy</name>
    <name type="synonym">Chrysanthemum cinerariifolium</name>
    <dbReference type="NCBI Taxonomy" id="118510"/>
    <lineage>
        <taxon>Eukaryota</taxon>
        <taxon>Viridiplantae</taxon>
        <taxon>Streptophyta</taxon>
        <taxon>Embryophyta</taxon>
        <taxon>Tracheophyta</taxon>
        <taxon>Spermatophyta</taxon>
        <taxon>Magnoliopsida</taxon>
        <taxon>eudicotyledons</taxon>
        <taxon>Gunneridae</taxon>
        <taxon>Pentapetalae</taxon>
        <taxon>asterids</taxon>
        <taxon>campanulids</taxon>
        <taxon>Asterales</taxon>
        <taxon>Asteraceae</taxon>
        <taxon>Asteroideae</taxon>
        <taxon>Anthemideae</taxon>
        <taxon>Anthemidinae</taxon>
        <taxon>Tanacetum</taxon>
    </lineage>
</organism>
<reference evidence="2" key="1">
    <citation type="journal article" date="2019" name="Sci. Rep.">
        <title>Draft genome of Tanacetum cinerariifolium, the natural source of mosquito coil.</title>
        <authorList>
            <person name="Yamashiro T."/>
            <person name="Shiraishi A."/>
            <person name="Satake H."/>
            <person name="Nakayama K."/>
        </authorList>
    </citation>
    <scope>NUCLEOTIDE SEQUENCE</scope>
</reference>
<feature type="region of interest" description="Disordered" evidence="1">
    <location>
        <begin position="1"/>
        <end position="57"/>
    </location>
</feature>
<feature type="region of interest" description="Disordered" evidence="1">
    <location>
        <begin position="75"/>
        <end position="109"/>
    </location>
</feature>
<evidence type="ECO:0000313" key="2">
    <source>
        <dbReference type="EMBL" id="GFD52231.1"/>
    </source>
</evidence>
<name>A0A699X521_TANCI</name>
<gene>
    <name evidence="2" type="ORF">Tci_924200</name>
</gene>